<reference evidence="1 2" key="1">
    <citation type="journal article" date="2015" name="Nature">
        <title>rRNA introns, odd ribosomes, and small enigmatic genomes across a large radiation of phyla.</title>
        <authorList>
            <person name="Brown C.T."/>
            <person name="Hug L.A."/>
            <person name="Thomas B.C."/>
            <person name="Sharon I."/>
            <person name="Castelle C.J."/>
            <person name="Singh A."/>
            <person name="Wilkins M.J."/>
            <person name="Williams K.H."/>
            <person name="Banfield J.F."/>
        </authorList>
    </citation>
    <scope>NUCLEOTIDE SEQUENCE [LARGE SCALE GENOMIC DNA]</scope>
</reference>
<accession>A0A0G0WUY1</accession>
<dbReference type="Proteomes" id="UP000034163">
    <property type="component" value="Unassembled WGS sequence"/>
</dbReference>
<name>A0A0G0WUY1_UNCKA</name>
<organism evidence="1 2">
    <name type="scientific">candidate division WWE3 bacterium GW2011_GWB1_41_6</name>
    <dbReference type="NCBI Taxonomy" id="1619112"/>
    <lineage>
        <taxon>Bacteria</taxon>
        <taxon>Katanobacteria</taxon>
    </lineage>
</organism>
<comment type="caution">
    <text evidence="1">The sequence shown here is derived from an EMBL/GenBank/DDBJ whole genome shotgun (WGS) entry which is preliminary data.</text>
</comment>
<dbReference type="EMBL" id="LCBS01000019">
    <property type="protein sequence ID" value="KKS16555.1"/>
    <property type="molecule type" value="Genomic_DNA"/>
</dbReference>
<proteinExistence type="predicted"/>
<dbReference type="AlphaFoldDB" id="A0A0G0WUY1"/>
<protein>
    <submittedName>
        <fullName evidence="1">Uncharacterized protein</fullName>
    </submittedName>
</protein>
<sequence length="74" mass="8051">MRIIVVPRETDQNSVISVMDKGVGQGFVTLLGEDKAAIGLVNDASNAKSFLSITDAHRFVRTNKKAIQELFSTT</sequence>
<evidence type="ECO:0000313" key="2">
    <source>
        <dbReference type="Proteomes" id="UP000034163"/>
    </source>
</evidence>
<evidence type="ECO:0000313" key="1">
    <source>
        <dbReference type="EMBL" id="KKS16555.1"/>
    </source>
</evidence>
<gene>
    <name evidence="1" type="ORF">UU72_C0019G0020</name>
</gene>